<dbReference type="Pfam" id="PF14538">
    <property type="entry name" value="Raptor_N"/>
    <property type="match status" value="1"/>
</dbReference>
<evidence type="ECO:0000256" key="1">
    <source>
        <dbReference type="ARBA" id="ARBA00022574"/>
    </source>
</evidence>
<dbReference type="EMBL" id="JARKNE010000013">
    <property type="protein sequence ID" value="KAK5772341.1"/>
    <property type="molecule type" value="Genomic_DNA"/>
</dbReference>
<evidence type="ECO:0000313" key="4">
    <source>
        <dbReference type="EMBL" id="KAK5772341.1"/>
    </source>
</evidence>
<comment type="caution">
    <text evidence="4">The sequence shown here is derived from an EMBL/GenBank/DDBJ whole genome shotgun (WGS) entry which is preliminary data.</text>
</comment>
<evidence type="ECO:0000313" key="5">
    <source>
        <dbReference type="Proteomes" id="UP001358586"/>
    </source>
</evidence>
<organism evidence="4 5">
    <name type="scientific">Gossypium arboreum</name>
    <name type="common">Tree cotton</name>
    <name type="synonym">Gossypium nanking</name>
    <dbReference type="NCBI Taxonomy" id="29729"/>
    <lineage>
        <taxon>Eukaryota</taxon>
        <taxon>Viridiplantae</taxon>
        <taxon>Streptophyta</taxon>
        <taxon>Embryophyta</taxon>
        <taxon>Tracheophyta</taxon>
        <taxon>Spermatophyta</taxon>
        <taxon>Magnoliopsida</taxon>
        <taxon>eudicotyledons</taxon>
        <taxon>Gunneridae</taxon>
        <taxon>Pentapetalae</taxon>
        <taxon>rosids</taxon>
        <taxon>malvids</taxon>
        <taxon>Malvales</taxon>
        <taxon>Malvaceae</taxon>
        <taxon>Malvoideae</taxon>
        <taxon>Gossypium</taxon>
    </lineage>
</organism>
<dbReference type="PANTHER" id="PTHR12848:SF16">
    <property type="entry name" value="REGULATORY-ASSOCIATED PROTEIN OF MTOR"/>
    <property type="match status" value="1"/>
</dbReference>
<evidence type="ECO:0000256" key="2">
    <source>
        <dbReference type="ARBA" id="ARBA00022737"/>
    </source>
</evidence>
<keyword evidence="5" id="KW-1185">Reference proteome</keyword>
<dbReference type="InterPro" id="IPR029347">
    <property type="entry name" value="Raptor_N"/>
</dbReference>
<keyword evidence="1" id="KW-0853">WD repeat</keyword>
<dbReference type="PANTHER" id="PTHR12848">
    <property type="entry name" value="REGULATORY-ASSOCIATED PROTEIN OF MTOR"/>
    <property type="match status" value="1"/>
</dbReference>
<keyword evidence="2" id="KW-0677">Repeat</keyword>
<name>A0ABR0MGD5_GOSAR</name>
<accession>A0ABR0MGD5</accession>
<dbReference type="InterPro" id="IPR004083">
    <property type="entry name" value="Raptor"/>
</dbReference>
<proteinExistence type="predicted"/>
<evidence type="ECO:0000259" key="3">
    <source>
        <dbReference type="Pfam" id="PF14538"/>
    </source>
</evidence>
<sequence length="211" mass="23394">MEMDFIMSTRASSLTRQLLPSKHSFFIRESRSGVRHTNILLKGSILRTFGINYFTYGFPEPKGWSEPLDFLACSFLLEFLFCESLCIWTSCVCSLYSVCLSLNVSLASIEWLASHFNCSMYLNVSLASIELAQVTIELIAMKTGCLALVLCLNISVDPPDVIKISPCARMECWTGMIMGAAASTDKTCTGLEQVNQEALLELNSQVIVVCL</sequence>
<dbReference type="Proteomes" id="UP001358586">
    <property type="component" value="Chromosome 13"/>
</dbReference>
<reference evidence="4 5" key="1">
    <citation type="submission" date="2023-03" db="EMBL/GenBank/DDBJ databases">
        <title>WGS of Gossypium arboreum.</title>
        <authorList>
            <person name="Yu D."/>
        </authorList>
    </citation>
    <scope>NUCLEOTIDE SEQUENCE [LARGE SCALE GENOMIC DNA]</scope>
    <source>
        <tissue evidence="4">Leaf</tissue>
    </source>
</reference>
<gene>
    <name evidence="4" type="ORF">PVK06_048626</name>
</gene>
<feature type="domain" description="Raptor N-terminal CASPase-like" evidence="3">
    <location>
        <begin position="141"/>
        <end position="178"/>
    </location>
</feature>
<protein>
    <recommendedName>
        <fullName evidence="3">Raptor N-terminal CASPase-like domain-containing protein</fullName>
    </recommendedName>
</protein>